<feature type="region of interest" description="Disordered" evidence="1">
    <location>
        <begin position="12"/>
        <end position="33"/>
    </location>
</feature>
<dbReference type="AlphaFoldDB" id="J3N130"/>
<organism evidence="2">
    <name type="scientific">Oryza brachyantha</name>
    <name type="common">malo sina</name>
    <dbReference type="NCBI Taxonomy" id="4533"/>
    <lineage>
        <taxon>Eukaryota</taxon>
        <taxon>Viridiplantae</taxon>
        <taxon>Streptophyta</taxon>
        <taxon>Embryophyta</taxon>
        <taxon>Tracheophyta</taxon>
        <taxon>Spermatophyta</taxon>
        <taxon>Magnoliopsida</taxon>
        <taxon>Liliopsida</taxon>
        <taxon>Poales</taxon>
        <taxon>Poaceae</taxon>
        <taxon>BOP clade</taxon>
        <taxon>Oryzoideae</taxon>
        <taxon>Oryzeae</taxon>
        <taxon>Oryzinae</taxon>
        <taxon>Oryza</taxon>
    </lineage>
</organism>
<evidence type="ECO:0000256" key="1">
    <source>
        <dbReference type="SAM" id="MobiDB-lite"/>
    </source>
</evidence>
<name>J3N130_ORYBR</name>
<dbReference type="Proteomes" id="UP000006038">
    <property type="component" value="Chromosome 10"/>
</dbReference>
<evidence type="ECO:0000313" key="3">
    <source>
        <dbReference type="Proteomes" id="UP000006038"/>
    </source>
</evidence>
<dbReference type="HOGENOM" id="CLU_2593598_0_0_1"/>
<dbReference type="Gramene" id="OB10G12280.1">
    <property type="protein sequence ID" value="OB10G12280.1"/>
    <property type="gene ID" value="OB10G12280"/>
</dbReference>
<dbReference type="EnsemblPlants" id="OB10G12280.1">
    <property type="protein sequence ID" value="OB10G12280.1"/>
    <property type="gene ID" value="OB10G12280"/>
</dbReference>
<sequence length="80" mass="7697">MAAAAASIAVATAQVPGDGPSGHVTAPAAASSGGQTTAKAVAAAAASENGLTAAASLDEVHLQWAQQVEEENRASIICIN</sequence>
<protein>
    <submittedName>
        <fullName evidence="2">Uncharacterized protein</fullName>
    </submittedName>
</protein>
<proteinExistence type="predicted"/>
<reference evidence="2" key="2">
    <citation type="submission" date="2013-04" db="UniProtKB">
        <authorList>
            <consortium name="EnsemblPlants"/>
        </authorList>
    </citation>
    <scope>IDENTIFICATION</scope>
</reference>
<accession>J3N130</accession>
<reference evidence="2" key="1">
    <citation type="journal article" date="2013" name="Nat. Commun.">
        <title>Whole-genome sequencing of Oryza brachyantha reveals mechanisms underlying Oryza genome evolution.</title>
        <authorList>
            <person name="Chen J."/>
            <person name="Huang Q."/>
            <person name="Gao D."/>
            <person name="Wang J."/>
            <person name="Lang Y."/>
            <person name="Liu T."/>
            <person name="Li B."/>
            <person name="Bai Z."/>
            <person name="Luis Goicoechea J."/>
            <person name="Liang C."/>
            <person name="Chen C."/>
            <person name="Zhang W."/>
            <person name="Sun S."/>
            <person name="Liao Y."/>
            <person name="Zhang X."/>
            <person name="Yang L."/>
            <person name="Song C."/>
            <person name="Wang M."/>
            <person name="Shi J."/>
            <person name="Liu G."/>
            <person name="Liu J."/>
            <person name="Zhou H."/>
            <person name="Zhou W."/>
            <person name="Yu Q."/>
            <person name="An N."/>
            <person name="Chen Y."/>
            <person name="Cai Q."/>
            <person name="Wang B."/>
            <person name="Liu B."/>
            <person name="Min J."/>
            <person name="Huang Y."/>
            <person name="Wu H."/>
            <person name="Li Z."/>
            <person name="Zhang Y."/>
            <person name="Yin Y."/>
            <person name="Song W."/>
            <person name="Jiang J."/>
            <person name="Jackson S.A."/>
            <person name="Wing R.A."/>
            <person name="Wang J."/>
            <person name="Chen M."/>
        </authorList>
    </citation>
    <scope>NUCLEOTIDE SEQUENCE [LARGE SCALE GENOMIC DNA]</scope>
    <source>
        <strain evidence="2">cv. IRGC 101232</strain>
    </source>
</reference>
<evidence type="ECO:0000313" key="2">
    <source>
        <dbReference type="EnsemblPlants" id="OB10G12280.1"/>
    </source>
</evidence>
<keyword evidence="3" id="KW-1185">Reference proteome</keyword>